<evidence type="ECO:0000313" key="1">
    <source>
        <dbReference type="EMBL" id="AYB30025.1"/>
    </source>
</evidence>
<dbReference type="EMBL" id="CP032382">
    <property type="protein sequence ID" value="AYB30025.1"/>
    <property type="molecule type" value="Genomic_DNA"/>
</dbReference>
<name>A0A385SJB9_9BACT</name>
<organism evidence="1 2">
    <name type="scientific">Chryseolinea soli</name>
    <dbReference type="NCBI Taxonomy" id="2321403"/>
    <lineage>
        <taxon>Bacteria</taxon>
        <taxon>Pseudomonadati</taxon>
        <taxon>Bacteroidota</taxon>
        <taxon>Cytophagia</taxon>
        <taxon>Cytophagales</taxon>
        <taxon>Fulvivirgaceae</taxon>
        <taxon>Chryseolinea</taxon>
    </lineage>
</organism>
<sequence length="80" mass="9259">MDWTGDNEMHVQLMKKIDILNFITNFRKAPNDIKTHGQILAHLGADHEPAINHMLEELKQARVIREVELQGQKAFQVVSR</sequence>
<dbReference type="Proteomes" id="UP000266183">
    <property type="component" value="Chromosome"/>
</dbReference>
<reference evidence="2" key="1">
    <citation type="submission" date="2018-09" db="EMBL/GenBank/DDBJ databases">
        <title>Chryseolinea sp. KIS68-18 isolated from soil.</title>
        <authorList>
            <person name="Weon H.-Y."/>
            <person name="Kwon S.-W."/>
            <person name="Lee S.A."/>
        </authorList>
    </citation>
    <scope>NUCLEOTIDE SEQUENCE [LARGE SCALE GENOMIC DNA]</scope>
    <source>
        <strain evidence="2">KIS68-18</strain>
    </source>
</reference>
<gene>
    <name evidence="1" type="ORF">D4L85_05280</name>
</gene>
<accession>A0A385SJB9</accession>
<dbReference type="AlphaFoldDB" id="A0A385SJB9"/>
<evidence type="ECO:0000313" key="2">
    <source>
        <dbReference type="Proteomes" id="UP000266183"/>
    </source>
</evidence>
<dbReference type="KEGG" id="chk:D4L85_05280"/>
<protein>
    <submittedName>
        <fullName evidence="1">Uncharacterized protein</fullName>
    </submittedName>
</protein>
<proteinExistence type="predicted"/>
<keyword evidence="2" id="KW-1185">Reference proteome</keyword>